<evidence type="ECO:0000313" key="3">
    <source>
        <dbReference type="Proteomes" id="UP000192273"/>
    </source>
</evidence>
<name>A0A1V0RT77_9RHOB</name>
<keyword evidence="1" id="KW-1133">Transmembrane helix</keyword>
<proteinExistence type="predicted"/>
<gene>
    <name evidence="2" type="ORF">ROSMUCSMR3_03519</name>
</gene>
<organism evidence="2 3">
    <name type="scientific">Roseovarius mucosus</name>
    <dbReference type="NCBI Taxonomy" id="215743"/>
    <lineage>
        <taxon>Bacteria</taxon>
        <taxon>Pseudomonadati</taxon>
        <taxon>Pseudomonadota</taxon>
        <taxon>Alphaproteobacteria</taxon>
        <taxon>Rhodobacterales</taxon>
        <taxon>Roseobacteraceae</taxon>
        <taxon>Roseovarius</taxon>
    </lineage>
</organism>
<dbReference type="RefSeq" id="WP_081508148.1">
    <property type="nucleotide sequence ID" value="NZ_CP020474.1"/>
</dbReference>
<evidence type="ECO:0000256" key="1">
    <source>
        <dbReference type="SAM" id="Phobius"/>
    </source>
</evidence>
<dbReference type="KEGG" id="rmm:ROSMUCSMR3_03519"/>
<accession>A0A1V0RT77</accession>
<feature type="transmembrane region" description="Helical" evidence="1">
    <location>
        <begin position="41"/>
        <end position="58"/>
    </location>
</feature>
<keyword evidence="1" id="KW-0472">Membrane</keyword>
<protein>
    <submittedName>
        <fullName evidence="2">Uncharacterized protein</fullName>
    </submittedName>
</protein>
<keyword evidence="1" id="KW-0812">Transmembrane</keyword>
<reference evidence="2 3" key="1">
    <citation type="submission" date="2017-03" db="EMBL/GenBank/DDBJ databases">
        <title>Genome Sequence of Roseovarius mucosus strain SMR3 Isolated from a culture of the Diatom Skeletonema marinoi.</title>
        <authorList>
            <person name="Topel M."/>
            <person name="Pinder M."/>
            <person name="Johansson O.N."/>
            <person name="Kourtchenko O."/>
            <person name="Godhe A."/>
            <person name="Clarke A.K."/>
        </authorList>
    </citation>
    <scope>NUCLEOTIDE SEQUENCE [LARGE SCALE GENOMIC DNA]</scope>
    <source>
        <strain evidence="2 3">SMR3</strain>
    </source>
</reference>
<sequence>MSAVLIIMAGVVFRLLALMVAALCGQQLDKGELDKATATSIAAPFFSLLGTALVVLALQ</sequence>
<keyword evidence="3" id="KW-1185">Reference proteome</keyword>
<dbReference type="AlphaFoldDB" id="A0A1V0RT77"/>
<dbReference type="Proteomes" id="UP000192273">
    <property type="component" value="Chromosome"/>
</dbReference>
<evidence type="ECO:0000313" key="2">
    <source>
        <dbReference type="EMBL" id="ARE84973.1"/>
    </source>
</evidence>
<dbReference type="EMBL" id="CP020474">
    <property type="protein sequence ID" value="ARE84973.1"/>
    <property type="molecule type" value="Genomic_DNA"/>
</dbReference>